<reference evidence="1 2" key="1">
    <citation type="submission" date="2021-04" db="EMBL/GenBank/DDBJ databases">
        <authorList>
            <person name="De Guttry C."/>
            <person name="Zahm M."/>
            <person name="Klopp C."/>
            <person name="Cabau C."/>
            <person name="Louis A."/>
            <person name="Berthelot C."/>
            <person name="Parey E."/>
            <person name="Roest Crollius H."/>
            <person name="Montfort J."/>
            <person name="Robinson-Rechavi M."/>
            <person name="Bucao C."/>
            <person name="Bouchez O."/>
            <person name="Gislard M."/>
            <person name="Lluch J."/>
            <person name="Milhes M."/>
            <person name="Lampietro C."/>
            <person name="Lopez Roques C."/>
            <person name="Donnadieu C."/>
            <person name="Braasch I."/>
            <person name="Desvignes T."/>
            <person name="Postlethwait J."/>
            <person name="Bobe J."/>
            <person name="Wedekind C."/>
            <person name="Guiguen Y."/>
        </authorList>
    </citation>
    <scope>NUCLEOTIDE SEQUENCE [LARGE SCALE GENOMIC DNA]</scope>
    <source>
        <strain evidence="1">Cs_M1</strain>
        <tissue evidence="1">Blood</tissue>
    </source>
</reference>
<protein>
    <submittedName>
        <fullName evidence="1">Uncharacterized protein</fullName>
    </submittedName>
</protein>
<dbReference type="EMBL" id="JAGTTL010000037">
    <property type="protein sequence ID" value="KAK6293246.1"/>
    <property type="molecule type" value="Genomic_DNA"/>
</dbReference>
<evidence type="ECO:0000313" key="2">
    <source>
        <dbReference type="Proteomes" id="UP001356427"/>
    </source>
</evidence>
<dbReference type="AlphaFoldDB" id="A0AAN8KVA2"/>
<dbReference type="Proteomes" id="UP001356427">
    <property type="component" value="Unassembled WGS sequence"/>
</dbReference>
<name>A0AAN8KVA2_9TELE</name>
<comment type="caution">
    <text evidence="1">The sequence shown here is derived from an EMBL/GenBank/DDBJ whole genome shotgun (WGS) entry which is preliminary data.</text>
</comment>
<evidence type="ECO:0000313" key="1">
    <source>
        <dbReference type="EMBL" id="KAK6293246.1"/>
    </source>
</evidence>
<sequence length="88" mass="9943">MNKERCFRSFRSANRGLQTRSPKGVIEDGDEDRRVKSVLKGNILQEWVAAAVVCNCIPQFGRSCMWAFPLPRASPLVPARPPLFLIQN</sequence>
<proteinExistence type="predicted"/>
<gene>
    <name evidence="1" type="ORF">J4Q44_G00367470</name>
</gene>
<accession>A0AAN8KVA2</accession>
<keyword evidence="2" id="KW-1185">Reference proteome</keyword>
<organism evidence="1 2">
    <name type="scientific">Coregonus suidteri</name>
    <dbReference type="NCBI Taxonomy" id="861788"/>
    <lineage>
        <taxon>Eukaryota</taxon>
        <taxon>Metazoa</taxon>
        <taxon>Chordata</taxon>
        <taxon>Craniata</taxon>
        <taxon>Vertebrata</taxon>
        <taxon>Euteleostomi</taxon>
        <taxon>Actinopterygii</taxon>
        <taxon>Neopterygii</taxon>
        <taxon>Teleostei</taxon>
        <taxon>Protacanthopterygii</taxon>
        <taxon>Salmoniformes</taxon>
        <taxon>Salmonidae</taxon>
        <taxon>Coregoninae</taxon>
        <taxon>Coregonus</taxon>
    </lineage>
</organism>